<organism evidence="7 8">
    <name type="scientific">Novipirellula aureliae</name>
    <dbReference type="NCBI Taxonomy" id="2527966"/>
    <lineage>
        <taxon>Bacteria</taxon>
        <taxon>Pseudomonadati</taxon>
        <taxon>Planctomycetota</taxon>
        <taxon>Planctomycetia</taxon>
        <taxon>Pirellulales</taxon>
        <taxon>Pirellulaceae</taxon>
        <taxon>Novipirellula</taxon>
    </lineage>
</organism>
<accession>A0A5C6E990</accession>
<gene>
    <name evidence="7" type="ORF">Q31b_02460</name>
</gene>
<evidence type="ECO:0008006" key="9">
    <source>
        <dbReference type="Google" id="ProtNLM"/>
    </source>
</evidence>
<dbReference type="PANTHER" id="PTHR21716">
    <property type="entry name" value="TRANSMEMBRANE PROTEIN"/>
    <property type="match status" value="1"/>
</dbReference>
<proteinExistence type="inferred from homology"/>
<protein>
    <recommendedName>
        <fullName evidence="9">Pheromone autoinducer 2 transporter</fullName>
    </recommendedName>
</protein>
<sequence>MGSDLSSHFSESSSPSPWWYKPLIWAAFLTLLFLLREFFLIGFLTFLLCFVARGLVRMLMQRIASDGSSRGLELAVTLSVFAVICLGMYGIGRYFVPQVIRQGESLLARMQGMSAADIQNSVLSNTVGTWRFRQQFGSPQDQRYQEGHKRFEESGRNGEGLYQTFPQLDSRLRSEFESNYEQAQTLHLKSDGQLGPARSAQFDHWFLTVKAPQLLDQRSDYYRSRWLAGFSLAEKSNELASLKKRPDFESYRDQQICEQVLTDIKLDPVLMTQFQNEWAKAQAVRMSTDFRQSREYQDRFKAFYEKSRAENPVAVPIEFAYFQTLATAYTKGRDAFLAAVREHDKTDLESLASRQHDFETATKLELGRQWWGTSHVADWVRTHAKNDGDIVMEAVVGRVDQGLSHLVRIPIQVITSLILAILILIDWHGIKLAVASIRETRLQRIYDEIAPNVVAFGKLIGKSFQGQVIIAMFNAVFTLVTLYFIGVEYRFLLALIVFVFSFIPVLGVILSGIPICAVAILQPDGSFLMVLQVVMAVALIHLLEGLVLSPQIIGKLGHLHPILVIVILFVAEHFFGMWGLILGVPVAIYLIRVVILNTAIPGIYEPIVAEAMAKQHE</sequence>
<feature type="transmembrane region" description="Helical" evidence="6">
    <location>
        <begin position="72"/>
        <end position="92"/>
    </location>
</feature>
<evidence type="ECO:0000256" key="5">
    <source>
        <dbReference type="ARBA" id="ARBA00023136"/>
    </source>
</evidence>
<reference evidence="7 8" key="1">
    <citation type="submission" date="2019-02" db="EMBL/GenBank/DDBJ databases">
        <title>Deep-cultivation of Planctomycetes and their phenomic and genomic characterization uncovers novel biology.</title>
        <authorList>
            <person name="Wiegand S."/>
            <person name="Jogler M."/>
            <person name="Boedeker C."/>
            <person name="Pinto D."/>
            <person name="Vollmers J."/>
            <person name="Rivas-Marin E."/>
            <person name="Kohn T."/>
            <person name="Peeters S.H."/>
            <person name="Heuer A."/>
            <person name="Rast P."/>
            <person name="Oberbeckmann S."/>
            <person name="Bunk B."/>
            <person name="Jeske O."/>
            <person name="Meyerdierks A."/>
            <person name="Storesund J.E."/>
            <person name="Kallscheuer N."/>
            <person name="Luecker S."/>
            <person name="Lage O.M."/>
            <person name="Pohl T."/>
            <person name="Merkel B.J."/>
            <person name="Hornburger P."/>
            <person name="Mueller R.-W."/>
            <person name="Bruemmer F."/>
            <person name="Labrenz M."/>
            <person name="Spormann A.M."/>
            <person name="Op Den Camp H."/>
            <person name="Overmann J."/>
            <person name="Amann R."/>
            <person name="Jetten M.S.M."/>
            <person name="Mascher T."/>
            <person name="Medema M.H."/>
            <person name="Devos D.P."/>
            <person name="Kaster A.-K."/>
            <person name="Ovreas L."/>
            <person name="Rohde M."/>
            <person name="Galperin M.Y."/>
            <person name="Jogler C."/>
        </authorList>
    </citation>
    <scope>NUCLEOTIDE SEQUENCE [LARGE SCALE GENOMIC DNA]</scope>
    <source>
        <strain evidence="7 8">Q31b</strain>
    </source>
</reference>
<feature type="transmembrane region" description="Helical" evidence="6">
    <location>
        <begin position="413"/>
        <end position="434"/>
    </location>
</feature>
<keyword evidence="5 6" id="KW-0472">Membrane</keyword>
<keyword evidence="8" id="KW-1185">Reference proteome</keyword>
<dbReference type="RefSeq" id="WP_146597854.1">
    <property type="nucleotide sequence ID" value="NZ_SJPY01000001.1"/>
</dbReference>
<dbReference type="AlphaFoldDB" id="A0A5C6E990"/>
<comment type="caution">
    <text evidence="7">The sequence shown here is derived from an EMBL/GenBank/DDBJ whole genome shotgun (WGS) entry which is preliminary data.</text>
</comment>
<keyword evidence="3 6" id="KW-0812">Transmembrane</keyword>
<dbReference type="InterPro" id="IPR002549">
    <property type="entry name" value="AI-2E-like"/>
</dbReference>
<evidence type="ECO:0000256" key="4">
    <source>
        <dbReference type="ARBA" id="ARBA00022989"/>
    </source>
</evidence>
<dbReference type="GO" id="GO:0016020">
    <property type="term" value="C:membrane"/>
    <property type="evidence" value="ECO:0007669"/>
    <property type="project" value="UniProtKB-SubCell"/>
</dbReference>
<name>A0A5C6E990_9BACT</name>
<evidence type="ECO:0000256" key="2">
    <source>
        <dbReference type="ARBA" id="ARBA00009773"/>
    </source>
</evidence>
<evidence type="ECO:0000256" key="1">
    <source>
        <dbReference type="ARBA" id="ARBA00004141"/>
    </source>
</evidence>
<comment type="similarity">
    <text evidence="2">Belongs to the autoinducer-2 exporter (AI-2E) (TC 2.A.86) family.</text>
</comment>
<keyword evidence="4 6" id="KW-1133">Transmembrane helix</keyword>
<feature type="transmembrane region" description="Helical" evidence="6">
    <location>
        <begin position="468"/>
        <end position="485"/>
    </location>
</feature>
<evidence type="ECO:0000313" key="7">
    <source>
        <dbReference type="EMBL" id="TWU45075.1"/>
    </source>
</evidence>
<feature type="transmembrane region" description="Helical" evidence="6">
    <location>
        <begin position="491"/>
        <end position="520"/>
    </location>
</feature>
<evidence type="ECO:0000256" key="6">
    <source>
        <dbReference type="SAM" id="Phobius"/>
    </source>
</evidence>
<dbReference type="Proteomes" id="UP000315471">
    <property type="component" value="Unassembled WGS sequence"/>
</dbReference>
<dbReference type="EMBL" id="SJPY01000001">
    <property type="protein sequence ID" value="TWU45075.1"/>
    <property type="molecule type" value="Genomic_DNA"/>
</dbReference>
<dbReference type="OrthoDB" id="9772136at2"/>
<feature type="transmembrane region" description="Helical" evidence="6">
    <location>
        <begin position="23"/>
        <end position="51"/>
    </location>
</feature>
<feature type="transmembrane region" description="Helical" evidence="6">
    <location>
        <begin position="562"/>
        <end position="591"/>
    </location>
</feature>
<evidence type="ECO:0000313" key="8">
    <source>
        <dbReference type="Proteomes" id="UP000315471"/>
    </source>
</evidence>
<dbReference type="Pfam" id="PF01594">
    <property type="entry name" value="AI-2E_transport"/>
    <property type="match status" value="1"/>
</dbReference>
<dbReference type="PANTHER" id="PTHR21716:SF62">
    <property type="entry name" value="TRANSPORT PROTEIN YDBI-RELATED"/>
    <property type="match status" value="1"/>
</dbReference>
<evidence type="ECO:0000256" key="3">
    <source>
        <dbReference type="ARBA" id="ARBA00022692"/>
    </source>
</evidence>
<feature type="transmembrane region" description="Helical" evidence="6">
    <location>
        <begin position="527"/>
        <end position="550"/>
    </location>
</feature>
<comment type="subcellular location">
    <subcellularLocation>
        <location evidence="1">Membrane</location>
        <topology evidence="1">Multi-pass membrane protein</topology>
    </subcellularLocation>
</comment>
<dbReference type="GO" id="GO:0055085">
    <property type="term" value="P:transmembrane transport"/>
    <property type="evidence" value="ECO:0007669"/>
    <property type="project" value="TreeGrafter"/>
</dbReference>